<keyword evidence="1" id="KW-0812">Transmembrane</keyword>
<sequence length="196" mass="22116">MSLGITELELTDASTISIPTDAILILFLLIIFALIGYYFNNILDNQTNQFVEKVDDNLHLELVKEKPENQLTLESAKVNQEKSEKPNIKKLNFIPPSKFWGIGSLAVVAIGGSSLLRIQSIHNSYKGMNTSHVKIKTENQSTKSLLSMAQIKSSNQSQTKIKKISYFDPLLSTNNNSENNNFLQVQTRRTEDFFSF</sequence>
<keyword evidence="1" id="KW-0472">Membrane</keyword>
<keyword evidence="1" id="KW-1133">Transmembrane helix</keyword>
<proteinExistence type="predicted"/>
<accession>A0A0D5A2I7</accession>
<name>A0A0D5A2I7_PROMR</name>
<feature type="transmembrane region" description="Helical" evidence="1">
    <location>
        <begin position="21"/>
        <end position="39"/>
    </location>
</feature>
<reference evidence="2" key="1">
    <citation type="submission" date="2014-06" db="EMBL/GenBank/DDBJ databases">
        <authorList>
            <person name="Berube P.M."/>
        </authorList>
    </citation>
    <scope>NUCLEOTIDE SEQUENCE</scope>
    <source>
        <strain evidence="2">P0902-H212</strain>
    </source>
</reference>
<organism evidence="2">
    <name type="scientific">Prochlorococcus marinus str. P0902-H212</name>
    <dbReference type="NCBI Taxonomy" id="1620696"/>
    <lineage>
        <taxon>Bacteria</taxon>
        <taxon>Bacillati</taxon>
        <taxon>Cyanobacteriota</taxon>
        <taxon>Cyanophyceae</taxon>
        <taxon>Synechococcales</taxon>
        <taxon>Prochlorococcaceae</taxon>
        <taxon>Prochlorococcus</taxon>
    </lineage>
</organism>
<gene>
    <name evidence="2" type="ORF">FA02_0259</name>
</gene>
<protein>
    <recommendedName>
        <fullName evidence="3">Transmembrane protein</fullName>
    </recommendedName>
</protein>
<evidence type="ECO:0008006" key="3">
    <source>
        <dbReference type="Google" id="ProtNLM"/>
    </source>
</evidence>
<evidence type="ECO:0000313" key="2">
    <source>
        <dbReference type="EMBL" id="AJW30525.1"/>
    </source>
</evidence>
<dbReference type="EMBL" id="KJ947870">
    <property type="protein sequence ID" value="AJW30525.1"/>
    <property type="molecule type" value="Genomic_DNA"/>
</dbReference>
<dbReference type="AlphaFoldDB" id="A0A0D5A2I7"/>
<feature type="transmembrane region" description="Helical" evidence="1">
    <location>
        <begin position="99"/>
        <end position="118"/>
    </location>
</feature>
<evidence type="ECO:0000256" key="1">
    <source>
        <dbReference type="SAM" id="Phobius"/>
    </source>
</evidence>